<proteinExistence type="predicted"/>
<evidence type="ECO:0000313" key="3">
    <source>
        <dbReference type="Proteomes" id="UP000009027"/>
    </source>
</evidence>
<reference evidence="2 3" key="1">
    <citation type="journal article" date="2012" name="Proc. Natl. Acad. Sci. U.S.A.">
        <title>Antigenic diversity is generated by distinct evolutionary mechanisms in African trypanosome species.</title>
        <authorList>
            <person name="Jackson A.P."/>
            <person name="Berry A."/>
            <person name="Aslett M."/>
            <person name="Allison H.C."/>
            <person name="Burton P."/>
            <person name="Vavrova-Anderson J."/>
            <person name="Brown R."/>
            <person name="Browne H."/>
            <person name="Corton N."/>
            <person name="Hauser H."/>
            <person name="Gamble J."/>
            <person name="Gilderthorp R."/>
            <person name="Marcello L."/>
            <person name="McQuillan J."/>
            <person name="Otto T.D."/>
            <person name="Quail M.A."/>
            <person name="Sanders M.J."/>
            <person name="van Tonder A."/>
            <person name="Ginger M.L."/>
            <person name="Field M.C."/>
            <person name="Barry J.D."/>
            <person name="Hertz-Fowler C."/>
            <person name="Berriman M."/>
        </authorList>
    </citation>
    <scope>NUCLEOTIDE SEQUENCE</scope>
    <source>
        <strain evidence="2 3">Y486</strain>
    </source>
</reference>
<gene>
    <name evidence="2" type="ORF">TvY486_0030590</name>
</gene>
<dbReference type="EMBL" id="CAEX01005207">
    <property type="protein sequence ID" value="CCD20284.1"/>
    <property type="molecule type" value="Genomic_DNA"/>
</dbReference>
<sequence>MASLWPLLWPRSMMVTSVCLSGLTDGLSATFACVGPLTFIRMLYSNALRRVTSLIGFSRASRRASSRLAAFGMPATMCAACAFTVSSRLRTDSALPNHHEAMLRHMYSRTSARQNARSFSLSVPYSVVATALTRMSRVSAAAFTLSACLLSPLCGCMVRPSSLGARTSFRTVSPTFGLKRFVSLAPNSVCSVFTADTSMRHSADHGVMQSNPCCLCCLISLGSAVGRAMVRSSAMNPCCRPGMQFISIVHWTHRDNEQHKSQNRALRGTAGEAGILRHHIVQPNLRLALLRKAQGPRHQVPLNAKGEKNLGSAAVTN</sequence>
<accession>F9WRU9</accession>
<dbReference type="Proteomes" id="UP000009027">
    <property type="component" value="Unassembled WGS sequence"/>
</dbReference>
<evidence type="ECO:0000313" key="2">
    <source>
        <dbReference type="EMBL" id="CCD20284.1"/>
    </source>
</evidence>
<protein>
    <submittedName>
        <fullName evidence="2">Uncharacterized protein</fullName>
    </submittedName>
</protein>
<dbReference type="AlphaFoldDB" id="F9WRU9"/>
<organism evidence="2 3">
    <name type="scientific">Trypanosoma vivax (strain Y486)</name>
    <dbReference type="NCBI Taxonomy" id="1055687"/>
    <lineage>
        <taxon>Eukaryota</taxon>
        <taxon>Discoba</taxon>
        <taxon>Euglenozoa</taxon>
        <taxon>Kinetoplastea</taxon>
        <taxon>Metakinetoplastina</taxon>
        <taxon>Trypanosomatida</taxon>
        <taxon>Trypanosomatidae</taxon>
        <taxon>Trypanosoma</taxon>
        <taxon>Duttonella</taxon>
    </lineage>
</organism>
<name>F9WRU9_TRYVY</name>
<evidence type="ECO:0000256" key="1">
    <source>
        <dbReference type="SAM" id="MobiDB-lite"/>
    </source>
</evidence>
<feature type="region of interest" description="Disordered" evidence="1">
    <location>
        <begin position="298"/>
        <end position="317"/>
    </location>
</feature>
<dbReference type="VEuPathDB" id="TriTrypDB:TvY486_0030590"/>
<keyword evidence="3" id="KW-1185">Reference proteome</keyword>